<feature type="compositionally biased region" description="Low complexity" evidence="1">
    <location>
        <begin position="390"/>
        <end position="409"/>
    </location>
</feature>
<comment type="caution">
    <text evidence="2">The sequence shown here is derived from an EMBL/GenBank/DDBJ whole genome shotgun (WGS) entry which is preliminary data.</text>
</comment>
<feature type="region of interest" description="Disordered" evidence="1">
    <location>
        <begin position="278"/>
        <end position="524"/>
    </location>
</feature>
<dbReference type="AlphaFoldDB" id="A0A5M3MU15"/>
<feature type="region of interest" description="Disordered" evidence="1">
    <location>
        <begin position="183"/>
        <end position="213"/>
    </location>
</feature>
<dbReference type="Proteomes" id="UP000053558">
    <property type="component" value="Unassembled WGS sequence"/>
</dbReference>
<dbReference type="RefSeq" id="XP_007766658.1">
    <property type="nucleotide sequence ID" value="XM_007768468.1"/>
</dbReference>
<keyword evidence="3" id="KW-1185">Reference proteome</keyword>
<protein>
    <submittedName>
        <fullName evidence="2">Uncharacterized protein</fullName>
    </submittedName>
</protein>
<proteinExistence type="predicted"/>
<feature type="compositionally biased region" description="Low complexity" evidence="1">
    <location>
        <begin position="345"/>
        <end position="370"/>
    </location>
</feature>
<reference evidence="3" key="1">
    <citation type="journal article" date="2012" name="Science">
        <title>The Paleozoic origin of enzymatic lignin decomposition reconstructed from 31 fungal genomes.</title>
        <authorList>
            <person name="Floudas D."/>
            <person name="Binder M."/>
            <person name="Riley R."/>
            <person name="Barry K."/>
            <person name="Blanchette R.A."/>
            <person name="Henrissat B."/>
            <person name="Martinez A.T."/>
            <person name="Otillar R."/>
            <person name="Spatafora J.W."/>
            <person name="Yadav J.S."/>
            <person name="Aerts A."/>
            <person name="Benoit I."/>
            <person name="Boyd A."/>
            <person name="Carlson A."/>
            <person name="Copeland A."/>
            <person name="Coutinho P.M."/>
            <person name="de Vries R.P."/>
            <person name="Ferreira P."/>
            <person name="Findley K."/>
            <person name="Foster B."/>
            <person name="Gaskell J."/>
            <person name="Glotzer D."/>
            <person name="Gorecki P."/>
            <person name="Heitman J."/>
            <person name="Hesse C."/>
            <person name="Hori C."/>
            <person name="Igarashi K."/>
            <person name="Jurgens J.A."/>
            <person name="Kallen N."/>
            <person name="Kersten P."/>
            <person name="Kohler A."/>
            <person name="Kuees U."/>
            <person name="Kumar T.K.A."/>
            <person name="Kuo A."/>
            <person name="LaButti K."/>
            <person name="Larrondo L.F."/>
            <person name="Lindquist E."/>
            <person name="Ling A."/>
            <person name="Lombard V."/>
            <person name="Lucas S."/>
            <person name="Lundell T."/>
            <person name="Martin R."/>
            <person name="McLaughlin D.J."/>
            <person name="Morgenstern I."/>
            <person name="Morin E."/>
            <person name="Murat C."/>
            <person name="Nagy L.G."/>
            <person name="Nolan M."/>
            <person name="Ohm R.A."/>
            <person name="Patyshakuliyeva A."/>
            <person name="Rokas A."/>
            <person name="Ruiz-Duenas F.J."/>
            <person name="Sabat G."/>
            <person name="Salamov A."/>
            <person name="Samejima M."/>
            <person name="Schmutz J."/>
            <person name="Slot J.C."/>
            <person name="St John F."/>
            <person name="Stenlid J."/>
            <person name="Sun H."/>
            <person name="Sun S."/>
            <person name="Syed K."/>
            <person name="Tsang A."/>
            <person name="Wiebenga A."/>
            <person name="Young D."/>
            <person name="Pisabarro A."/>
            <person name="Eastwood D.C."/>
            <person name="Martin F."/>
            <person name="Cullen D."/>
            <person name="Grigoriev I.V."/>
            <person name="Hibbett D.S."/>
        </authorList>
    </citation>
    <scope>NUCLEOTIDE SEQUENCE [LARGE SCALE GENOMIC DNA]</scope>
    <source>
        <strain evidence="3">RWD-64-598 SS2</strain>
    </source>
</reference>
<feature type="region of interest" description="Disordered" evidence="1">
    <location>
        <begin position="78"/>
        <end position="103"/>
    </location>
</feature>
<dbReference type="OMA" id="IVEHRNH"/>
<feature type="compositionally biased region" description="Basic and acidic residues" evidence="1">
    <location>
        <begin position="9"/>
        <end position="21"/>
    </location>
</feature>
<dbReference type="GeneID" id="19204983"/>
<feature type="compositionally biased region" description="Polar residues" evidence="1">
    <location>
        <begin position="324"/>
        <end position="337"/>
    </location>
</feature>
<evidence type="ECO:0000256" key="1">
    <source>
        <dbReference type="SAM" id="MobiDB-lite"/>
    </source>
</evidence>
<dbReference type="KEGG" id="cput:CONPUDRAFT_163752"/>
<feature type="compositionally biased region" description="Polar residues" evidence="1">
    <location>
        <begin position="203"/>
        <end position="213"/>
    </location>
</feature>
<feature type="region of interest" description="Disordered" evidence="1">
    <location>
        <begin position="226"/>
        <end position="265"/>
    </location>
</feature>
<feature type="compositionally biased region" description="Basic and acidic residues" evidence="1">
    <location>
        <begin position="436"/>
        <end position="450"/>
    </location>
</feature>
<feature type="region of interest" description="Disordered" evidence="1">
    <location>
        <begin position="1"/>
        <end position="21"/>
    </location>
</feature>
<feature type="compositionally biased region" description="Low complexity" evidence="1">
    <location>
        <begin position="278"/>
        <end position="290"/>
    </location>
</feature>
<name>A0A5M3MU15_CONPW</name>
<accession>A0A5M3MU15</accession>
<feature type="compositionally biased region" description="Pro residues" evidence="1">
    <location>
        <begin position="291"/>
        <end position="300"/>
    </location>
</feature>
<dbReference type="OrthoDB" id="6375767at2759"/>
<evidence type="ECO:0000313" key="2">
    <source>
        <dbReference type="EMBL" id="EIW82648.1"/>
    </source>
</evidence>
<organism evidence="2 3">
    <name type="scientific">Coniophora puteana (strain RWD-64-598)</name>
    <name type="common">Brown rot fungus</name>
    <dbReference type="NCBI Taxonomy" id="741705"/>
    <lineage>
        <taxon>Eukaryota</taxon>
        <taxon>Fungi</taxon>
        <taxon>Dikarya</taxon>
        <taxon>Basidiomycota</taxon>
        <taxon>Agaricomycotina</taxon>
        <taxon>Agaricomycetes</taxon>
        <taxon>Agaricomycetidae</taxon>
        <taxon>Boletales</taxon>
        <taxon>Coniophorineae</taxon>
        <taxon>Coniophoraceae</taxon>
        <taxon>Coniophora</taxon>
    </lineage>
</organism>
<evidence type="ECO:0000313" key="3">
    <source>
        <dbReference type="Proteomes" id="UP000053558"/>
    </source>
</evidence>
<feature type="compositionally biased region" description="Polar residues" evidence="1">
    <location>
        <begin position="471"/>
        <end position="481"/>
    </location>
</feature>
<sequence>MQSTATSHADSEEEKRRMEEEMVRARLARMRAERTGKGGDFGMGMHGIDLGASARTLLRIVEHRNHLTENQVSMAASLKTTTTTSDKSPDTKPPTAGGSAATVPAWRSPVSTSASGAKKTVTERTPVSLAAFIGGQASGPRLNRHAPQADAGAMYDGRVGRDGAVHPIFGRGGIAMPGMVKQVSPADDASSSARDEPAARTAVASNSALPGASRSASSLAQRYLSNVEEQSWQPPRKGPVDLMEESRSDAPTASLGSLSLERGPSTAAAFPAPAAITRTTSAPSPSVSFPPFEPSPPISPTVPESQEREVDLMTSEATDPPSRTPSINVPPSTNSPPVTCPMPLAASPQPQSPATSTSPSPAPNTNITSPALAPANAPTKSHSAPVGTGTAPSWKSSPSSTPSSTNTSTADKPPVSLAAFMGGSSAPGPRLNRPAPQDDAHLVYDGREARGGQGAVHPVFGRGGVGRGGSDHNSTLTSTSVAAGMPQRKKSSLAERYLQGVEEQRQQVAKPTPRDLGYDLGGAH</sequence>
<gene>
    <name evidence="2" type="ORF">CONPUDRAFT_163752</name>
</gene>
<dbReference type="EMBL" id="JH711576">
    <property type="protein sequence ID" value="EIW82648.1"/>
    <property type="molecule type" value="Genomic_DNA"/>
</dbReference>